<dbReference type="Gene3D" id="1.20.1250.20">
    <property type="entry name" value="MFS general substrate transporter like domains"/>
    <property type="match status" value="1"/>
</dbReference>
<evidence type="ECO:0000256" key="2">
    <source>
        <dbReference type="ARBA" id="ARBA00010992"/>
    </source>
</evidence>
<comment type="caution">
    <text evidence="9">The sequence shown here is derived from an EMBL/GenBank/DDBJ whole genome shotgun (WGS) entry which is preliminary data.</text>
</comment>
<dbReference type="PANTHER" id="PTHR48022">
    <property type="entry name" value="PLASTIDIC GLUCOSE TRANSPORTER 4"/>
    <property type="match status" value="1"/>
</dbReference>
<dbReference type="Proteomes" id="UP000749293">
    <property type="component" value="Unassembled WGS sequence"/>
</dbReference>
<feature type="transmembrane region" description="Helical" evidence="7">
    <location>
        <begin position="290"/>
        <end position="314"/>
    </location>
</feature>
<dbReference type="GO" id="GO:0016020">
    <property type="term" value="C:membrane"/>
    <property type="evidence" value="ECO:0007669"/>
    <property type="project" value="UniProtKB-SubCell"/>
</dbReference>
<evidence type="ECO:0000259" key="8">
    <source>
        <dbReference type="PROSITE" id="PS50850"/>
    </source>
</evidence>
<keyword evidence="4 7" id="KW-1133">Transmembrane helix</keyword>
<keyword evidence="10" id="KW-1185">Reference proteome</keyword>
<reference evidence="9" key="1">
    <citation type="submission" date="2020-03" db="EMBL/GenBank/DDBJ databases">
        <title>Site-based positive gene gene selection in Geosmithia morbida across the United States reveals a broad range of putative effectors and factors for local host and environmental adapation.</title>
        <authorList>
            <person name="Onufrak A."/>
            <person name="Murdoch R.W."/>
            <person name="Gazis R."/>
            <person name="Huff M."/>
            <person name="Staton M."/>
            <person name="Klingeman W."/>
            <person name="Hadziabdic D."/>
        </authorList>
    </citation>
    <scope>NUCLEOTIDE SEQUENCE</scope>
    <source>
        <strain evidence="9">1262</strain>
    </source>
</reference>
<dbReference type="RefSeq" id="XP_035320146.1">
    <property type="nucleotide sequence ID" value="XM_035463882.1"/>
</dbReference>
<dbReference type="InterPro" id="IPR036259">
    <property type="entry name" value="MFS_trans_sf"/>
</dbReference>
<feature type="transmembrane region" description="Helical" evidence="7">
    <location>
        <begin position="169"/>
        <end position="189"/>
    </location>
</feature>
<gene>
    <name evidence="9" type="ORF">GMORB2_1901</name>
</gene>
<feature type="transmembrane region" description="Helical" evidence="7">
    <location>
        <begin position="137"/>
        <end position="157"/>
    </location>
</feature>
<feature type="transmembrane region" description="Helical" evidence="7">
    <location>
        <begin position="355"/>
        <end position="373"/>
    </location>
</feature>
<protein>
    <submittedName>
        <fullName evidence="9">MFS transporter, SP family, solute carrier family 2 (Facilitated glucose transporter), member 8</fullName>
    </submittedName>
</protein>
<dbReference type="InterPro" id="IPR020846">
    <property type="entry name" value="MFS_dom"/>
</dbReference>
<feature type="transmembrane region" description="Helical" evidence="7">
    <location>
        <begin position="209"/>
        <end position="230"/>
    </location>
</feature>
<dbReference type="OrthoDB" id="4887394at2759"/>
<dbReference type="Pfam" id="PF00083">
    <property type="entry name" value="Sugar_tr"/>
    <property type="match status" value="1"/>
</dbReference>
<name>A0A9P4YTI0_9HYPO</name>
<dbReference type="EMBL" id="JAANYQ010000012">
    <property type="protein sequence ID" value="KAF4121494.1"/>
    <property type="molecule type" value="Genomic_DNA"/>
</dbReference>
<feature type="transmembrane region" description="Helical" evidence="7">
    <location>
        <begin position="385"/>
        <end position="412"/>
    </location>
</feature>
<keyword evidence="9" id="KW-0762">Sugar transport</keyword>
<evidence type="ECO:0000256" key="3">
    <source>
        <dbReference type="ARBA" id="ARBA00022692"/>
    </source>
</evidence>
<feature type="transmembrane region" description="Helical" evidence="7">
    <location>
        <begin position="102"/>
        <end position="125"/>
    </location>
</feature>
<feature type="transmembrane region" description="Helical" evidence="7">
    <location>
        <begin position="424"/>
        <end position="446"/>
    </location>
</feature>
<evidence type="ECO:0000256" key="5">
    <source>
        <dbReference type="ARBA" id="ARBA00023136"/>
    </source>
</evidence>
<evidence type="ECO:0000256" key="7">
    <source>
        <dbReference type="SAM" id="Phobius"/>
    </source>
</evidence>
<dbReference type="GeneID" id="55968131"/>
<evidence type="ECO:0000256" key="1">
    <source>
        <dbReference type="ARBA" id="ARBA00004141"/>
    </source>
</evidence>
<keyword evidence="5 7" id="KW-0472">Membrane</keyword>
<evidence type="ECO:0000313" key="9">
    <source>
        <dbReference type="EMBL" id="KAF4121494.1"/>
    </source>
</evidence>
<feature type="compositionally biased region" description="Polar residues" evidence="6">
    <location>
        <begin position="1"/>
        <end position="14"/>
    </location>
</feature>
<comment type="subcellular location">
    <subcellularLocation>
        <location evidence="1">Membrane</location>
        <topology evidence="1">Multi-pass membrane protein</topology>
    </subcellularLocation>
</comment>
<proteinExistence type="inferred from homology"/>
<dbReference type="InterPro" id="IPR050360">
    <property type="entry name" value="MFS_Sugar_Transporters"/>
</dbReference>
<dbReference type="InterPro" id="IPR005828">
    <property type="entry name" value="MFS_sugar_transport-like"/>
</dbReference>
<keyword evidence="9" id="KW-0813">Transport</keyword>
<evidence type="ECO:0000256" key="6">
    <source>
        <dbReference type="SAM" id="MobiDB-lite"/>
    </source>
</evidence>
<dbReference type="GO" id="GO:0005351">
    <property type="term" value="F:carbohydrate:proton symporter activity"/>
    <property type="evidence" value="ECO:0007669"/>
    <property type="project" value="TreeGrafter"/>
</dbReference>
<dbReference type="FunFam" id="1.20.1250.20:FF:000078">
    <property type="entry name" value="MFS maltose transporter, putative"/>
    <property type="match status" value="1"/>
</dbReference>
<keyword evidence="3 7" id="KW-0812">Transmembrane</keyword>
<feature type="region of interest" description="Disordered" evidence="6">
    <location>
        <begin position="1"/>
        <end position="27"/>
    </location>
</feature>
<comment type="similarity">
    <text evidence="2">Belongs to the major facilitator superfamily. Sugar transporter (TC 2.A.1.1) family.</text>
</comment>
<dbReference type="PROSITE" id="PS50850">
    <property type="entry name" value="MFS"/>
    <property type="match status" value="1"/>
</dbReference>
<accession>A0A9P4YTI0</accession>
<organism evidence="9 10">
    <name type="scientific">Geosmithia morbida</name>
    <dbReference type="NCBI Taxonomy" id="1094350"/>
    <lineage>
        <taxon>Eukaryota</taxon>
        <taxon>Fungi</taxon>
        <taxon>Dikarya</taxon>
        <taxon>Ascomycota</taxon>
        <taxon>Pezizomycotina</taxon>
        <taxon>Sordariomycetes</taxon>
        <taxon>Hypocreomycetidae</taxon>
        <taxon>Hypocreales</taxon>
        <taxon>Bionectriaceae</taxon>
        <taxon>Geosmithia</taxon>
    </lineage>
</organism>
<dbReference type="AlphaFoldDB" id="A0A9P4YTI0"/>
<feature type="transmembrane region" description="Helical" evidence="7">
    <location>
        <begin position="59"/>
        <end position="81"/>
    </location>
</feature>
<dbReference type="SUPFAM" id="SSF103473">
    <property type="entry name" value="MFS general substrate transporter"/>
    <property type="match status" value="1"/>
</dbReference>
<evidence type="ECO:0000256" key="4">
    <source>
        <dbReference type="ARBA" id="ARBA00022989"/>
    </source>
</evidence>
<dbReference type="PANTHER" id="PTHR48022:SF71">
    <property type="entry name" value="ALPHA-GLUCOSIDE TRANSPORTER, PUTATIVE (AFU_ORTHOLOGUE AFUA_4G02650)-RELATED"/>
    <property type="match status" value="1"/>
</dbReference>
<feature type="domain" description="Major facilitator superfamily (MFS) profile" evidence="8">
    <location>
        <begin position="1"/>
        <end position="480"/>
    </location>
</feature>
<feature type="transmembrane region" description="Helical" evidence="7">
    <location>
        <begin position="326"/>
        <end position="348"/>
    </location>
</feature>
<sequence>MSSSPSSPTVNNKHGTVVGDSARNPGSEAEKSLRYTELEHSSRLWQALQLYYPAVLWDLFINLATVLKGMDGTIVGSLVGLDPFKRQYGYVYDGQYVIEARWLGAFNYANLAGAVVGAVLAGFAYDRLGPRTPAQLFAGELLNGSVIALYPICASSYIGEVCPLALRGFAASMTNLAFVVGQFIASGILKGTQILDGKEAYKIPIATRWALPATMLILIFFCPDPPFWLAKGGKDDRVERSIRRLASKHVDPSLKLSHVYETLRLESLYMQAEGVPSIFEVFRRANLHRLVICVMAYDMQAFTGNISFINYAVYFFELVGLDSSNAFSMNLGLTSIGFVGSCMSWWILPYVGRRAAYIGGTVTLMILCFVIATLDSAPSSNAAAPWAQCALIITCNFVYDITIGPYCFVLLAEVSSARPRGLTIGLATVTCYLVSIFFAAIILYAMNEDRGNWRGNTGFLYAGLSLLCAVYCYFCMPETKGRTFEELDILF</sequence>
<feature type="transmembrane region" description="Helical" evidence="7">
    <location>
        <begin position="458"/>
        <end position="476"/>
    </location>
</feature>
<evidence type="ECO:0000313" key="10">
    <source>
        <dbReference type="Proteomes" id="UP000749293"/>
    </source>
</evidence>